<evidence type="ECO:0000313" key="2">
    <source>
        <dbReference type="Proteomes" id="UP000609121"/>
    </source>
</evidence>
<evidence type="ECO:0000313" key="1">
    <source>
        <dbReference type="EMBL" id="MBE3638366.1"/>
    </source>
</evidence>
<sequence>MDVQIGEIVSTVTVVEPQLLRDPRFIRQVATLVKEELAREELEQRRRQADRQAAGAGEGR</sequence>
<dbReference type="EMBL" id="JACVXA010000021">
    <property type="protein sequence ID" value="MBE3638366.1"/>
    <property type="molecule type" value="Genomic_DNA"/>
</dbReference>
<gene>
    <name evidence="1" type="ORF">ICN82_09155</name>
</gene>
<dbReference type="RefSeq" id="WP_193181902.1">
    <property type="nucleotide sequence ID" value="NZ_JACVXA010000021.1"/>
</dbReference>
<comment type="caution">
    <text evidence="1">The sequence shown here is derived from an EMBL/GenBank/DDBJ whole genome shotgun (WGS) entry which is preliminary data.</text>
</comment>
<dbReference type="AlphaFoldDB" id="A0A8J6Z9C4"/>
<accession>A0A8J6Z9C4</accession>
<protein>
    <submittedName>
        <fullName evidence="1">Uncharacterized protein</fullName>
    </submittedName>
</protein>
<organism evidence="1 2">
    <name type="scientific">Mangrovicoccus algicola</name>
    <dbReference type="NCBI Taxonomy" id="2771008"/>
    <lineage>
        <taxon>Bacteria</taxon>
        <taxon>Pseudomonadati</taxon>
        <taxon>Pseudomonadota</taxon>
        <taxon>Alphaproteobacteria</taxon>
        <taxon>Rhodobacterales</taxon>
        <taxon>Paracoccaceae</taxon>
        <taxon>Mangrovicoccus</taxon>
    </lineage>
</organism>
<reference evidence="1" key="1">
    <citation type="submission" date="2020-09" db="EMBL/GenBank/DDBJ databases">
        <title>A novel bacterium of genus Mangrovicoccus, isolated from South China Sea.</title>
        <authorList>
            <person name="Huang H."/>
            <person name="Mo K."/>
            <person name="Hu Y."/>
        </authorList>
    </citation>
    <scope>NUCLEOTIDE SEQUENCE</scope>
    <source>
        <strain evidence="1">HB182678</strain>
    </source>
</reference>
<name>A0A8J6Z9C4_9RHOB</name>
<dbReference type="Proteomes" id="UP000609121">
    <property type="component" value="Unassembled WGS sequence"/>
</dbReference>
<proteinExistence type="predicted"/>
<keyword evidence="2" id="KW-1185">Reference proteome</keyword>